<reference evidence="1 2" key="1">
    <citation type="journal article" date="2021" name="Elife">
        <title>Chloroplast acquisition without the gene transfer in kleptoplastic sea slugs, Plakobranchus ocellatus.</title>
        <authorList>
            <person name="Maeda T."/>
            <person name="Takahashi S."/>
            <person name="Yoshida T."/>
            <person name="Shimamura S."/>
            <person name="Takaki Y."/>
            <person name="Nagai Y."/>
            <person name="Toyoda A."/>
            <person name="Suzuki Y."/>
            <person name="Arimoto A."/>
            <person name="Ishii H."/>
            <person name="Satoh N."/>
            <person name="Nishiyama T."/>
            <person name="Hasebe M."/>
            <person name="Maruyama T."/>
            <person name="Minagawa J."/>
            <person name="Obokata J."/>
            <person name="Shigenobu S."/>
        </authorList>
    </citation>
    <scope>NUCLEOTIDE SEQUENCE [LARGE SCALE GENOMIC DNA]</scope>
</reference>
<proteinExistence type="predicted"/>
<sequence length="115" mass="12462">MFHSCSHNLFVLTGPNFKVITAFSPSGISATALSTSGTSTPALSTSAISTNSTLSIRDINTSILFTRDINNSSLSINRDIKNINYVFLNLHSVLKFHILSIPSTSYQLAQRSDLP</sequence>
<dbReference type="AlphaFoldDB" id="A0AAV4BET9"/>
<dbReference type="Proteomes" id="UP000735302">
    <property type="component" value="Unassembled WGS sequence"/>
</dbReference>
<evidence type="ECO:0000313" key="1">
    <source>
        <dbReference type="EMBL" id="GFO16874.1"/>
    </source>
</evidence>
<protein>
    <submittedName>
        <fullName evidence="1">Uncharacterized protein</fullName>
    </submittedName>
</protein>
<evidence type="ECO:0000313" key="2">
    <source>
        <dbReference type="Proteomes" id="UP000735302"/>
    </source>
</evidence>
<comment type="caution">
    <text evidence="1">The sequence shown here is derived from an EMBL/GenBank/DDBJ whole genome shotgun (WGS) entry which is preliminary data.</text>
</comment>
<dbReference type="EMBL" id="BLXT01004727">
    <property type="protein sequence ID" value="GFO16874.1"/>
    <property type="molecule type" value="Genomic_DNA"/>
</dbReference>
<keyword evidence="2" id="KW-1185">Reference proteome</keyword>
<name>A0AAV4BET9_9GAST</name>
<organism evidence="1 2">
    <name type="scientific">Plakobranchus ocellatus</name>
    <dbReference type="NCBI Taxonomy" id="259542"/>
    <lineage>
        <taxon>Eukaryota</taxon>
        <taxon>Metazoa</taxon>
        <taxon>Spiralia</taxon>
        <taxon>Lophotrochozoa</taxon>
        <taxon>Mollusca</taxon>
        <taxon>Gastropoda</taxon>
        <taxon>Heterobranchia</taxon>
        <taxon>Euthyneura</taxon>
        <taxon>Panpulmonata</taxon>
        <taxon>Sacoglossa</taxon>
        <taxon>Placobranchoidea</taxon>
        <taxon>Plakobranchidae</taxon>
        <taxon>Plakobranchus</taxon>
    </lineage>
</organism>
<accession>A0AAV4BET9</accession>
<gene>
    <name evidence="1" type="ORF">PoB_004337900</name>
</gene>